<dbReference type="Gramene" id="TraesCS1B02G310600.1">
    <property type="protein sequence ID" value="TraesCS1B02G310600.1"/>
    <property type="gene ID" value="TraesCS1B02G310600"/>
</dbReference>
<dbReference type="PANTHER" id="PTHR47723:SF24">
    <property type="entry name" value="RNASE H TYPE-1 DOMAIN-CONTAINING PROTEIN"/>
    <property type="match status" value="1"/>
</dbReference>
<proteinExistence type="predicted"/>
<dbReference type="Gramene" id="TraesSTA1B03G00336150.1">
    <property type="protein sequence ID" value="TraesSTA1B03G00336150.1"/>
    <property type="gene ID" value="TraesSTA1B03G00336150"/>
</dbReference>
<dbReference type="InterPro" id="IPR053151">
    <property type="entry name" value="RNase_H-like"/>
</dbReference>
<evidence type="ECO:0008006" key="3">
    <source>
        <dbReference type="Google" id="ProtNLM"/>
    </source>
</evidence>
<dbReference type="Gramene" id="TraesNOR1B03G00341440.1">
    <property type="protein sequence ID" value="TraesNOR1B03G00341440.1"/>
    <property type="gene ID" value="TraesNOR1B03G00341440"/>
</dbReference>
<evidence type="ECO:0000313" key="1">
    <source>
        <dbReference type="EnsemblPlants" id="TraesCS1B02G310600.1"/>
    </source>
</evidence>
<dbReference type="Gramene" id="TraesLDM1B03G00337690.1">
    <property type="protein sequence ID" value="TraesLDM1B03G00337690.1"/>
    <property type="gene ID" value="TraesLDM1B03G00337690"/>
</dbReference>
<dbReference type="Gramene" id="TraesLAC1B03G00340110.1">
    <property type="protein sequence ID" value="TraesLAC1B03G00340110.1"/>
    <property type="gene ID" value="TraesLAC1B03G00340110"/>
</dbReference>
<dbReference type="Proteomes" id="UP000019116">
    <property type="component" value="Chromosome 1B"/>
</dbReference>
<dbReference type="PANTHER" id="PTHR47723">
    <property type="entry name" value="OS05G0353850 PROTEIN"/>
    <property type="match status" value="1"/>
</dbReference>
<name>A0A3B5Z0E3_WHEAT</name>
<dbReference type="Gramene" id="TraesCS1B03G0854100.1">
    <property type="protein sequence ID" value="TraesCS1B03G0854100.1.CDS"/>
    <property type="gene ID" value="TraesCS1B03G0854100"/>
</dbReference>
<reference evidence="1" key="1">
    <citation type="submission" date="2018-08" db="EMBL/GenBank/DDBJ databases">
        <authorList>
            <person name="Rossello M."/>
        </authorList>
    </citation>
    <scope>NUCLEOTIDE SEQUENCE [LARGE SCALE GENOMIC DNA]</scope>
    <source>
        <strain evidence="1">cv. Chinese Spring</strain>
    </source>
</reference>
<dbReference type="Gramene" id="TraesARI1B03G00340270.1">
    <property type="protein sequence ID" value="TraesARI1B03G00340270.1"/>
    <property type="gene ID" value="TraesARI1B03G00340270"/>
</dbReference>
<organism evidence="1">
    <name type="scientific">Triticum aestivum</name>
    <name type="common">Wheat</name>
    <dbReference type="NCBI Taxonomy" id="4565"/>
    <lineage>
        <taxon>Eukaryota</taxon>
        <taxon>Viridiplantae</taxon>
        <taxon>Streptophyta</taxon>
        <taxon>Embryophyta</taxon>
        <taxon>Tracheophyta</taxon>
        <taxon>Spermatophyta</taxon>
        <taxon>Magnoliopsida</taxon>
        <taxon>Liliopsida</taxon>
        <taxon>Poales</taxon>
        <taxon>Poaceae</taxon>
        <taxon>BOP clade</taxon>
        <taxon>Pooideae</taxon>
        <taxon>Triticodae</taxon>
        <taxon>Triticeae</taxon>
        <taxon>Triticinae</taxon>
        <taxon>Triticum</taxon>
    </lineage>
</organism>
<dbReference type="Gramene" id="TraesSYM1B03G00344680.1">
    <property type="protein sequence ID" value="TraesSYM1B03G00344680.1"/>
    <property type="gene ID" value="TraesSYM1B03G00344680"/>
</dbReference>
<protein>
    <recommendedName>
        <fullName evidence="3">RNase H type-1 domain-containing protein</fullName>
    </recommendedName>
</protein>
<dbReference type="EnsemblPlants" id="TraesCS1B02G310600.1">
    <property type="protein sequence ID" value="TraesCS1B02G310600.1"/>
    <property type="gene ID" value="TraesCS1B02G310600"/>
</dbReference>
<dbReference type="SUPFAM" id="SSF53098">
    <property type="entry name" value="Ribonuclease H-like"/>
    <property type="match status" value="1"/>
</dbReference>
<dbReference type="AlphaFoldDB" id="A0A3B5Z0E3"/>
<dbReference type="Gramene" id="TraesJUL1B03G00337530.1">
    <property type="protein sequence ID" value="TraesJUL1B03G00337530.1"/>
    <property type="gene ID" value="TraesJUL1B03G00337530"/>
</dbReference>
<dbReference type="InterPro" id="IPR012337">
    <property type="entry name" value="RNaseH-like_sf"/>
</dbReference>
<evidence type="ECO:0000313" key="2">
    <source>
        <dbReference type="Proteomes" id="UP000019116"/>
    </source>
</evidence>
<accession>A0A3B5Z0E3</accession>
<sequence length="105" mass="11735">MQGLALALQHSDLPVVVLTDSSEALSSLTNDALLRSVYGHIVMEIKALLGTREFFPQKITRLQNRVVDRLAKYSRTERVTAVWLGSVPPCIEDLWPLDCNSITLQ</sequence>
<reference evidence="1" key="2">
    <citation type="submission" date="2018-10" db="UniProtKB">
        <authorList>
            <consortium name="EnsemblPlants"/>
        </authorList>
    </citation>
    <scope>IDENTIFICATION</scope>
</reference>
<keyword evidence="2" id="KW-1185">Reference proteome</keyword>